<name>C3Y3D8_BRAFL</name>
<gene>
    <name evidence="2" type="ORF">BRAFLDRAFT_90648</name>
</gene>
<dbReference type="InParanoid" id="C3Y3D8"/>
<evidence type="ECO:0000256" key="1">
    <source>
        <dbReference type="SAM" id="MobiDB-lite"/>
    </source>
</evidence>
<dbReference type="EMBL" id="GG666483">
    <property type="protein sequence ID" value="EEN65205.1"/>
    <property type="molecule type" value="Genomic_DNA"/>
</dbReference>
<reference evidence="2" key="1">
    <citation type="journal article" date="2008" name="Nature">
        <title>The amphioxus genome and the evolution of the chordate karyotype.</title>
        <authorList>
            <consortium name="US DOE Joint Genome Institute (JGI-PGF)"/>
            <person name="Putnam N.H."/>
            <person name="Butts T."/>
            <person name="Ferrier D.E.K."/>
            <person name="Furlong R.F."/>
            <person name="Hellsten U."/>
            <person name="Kawashima T."/>
            <person name="Robinson-Rechavi M."/>
            <person name="Shoguchi E."/>
            <person name="Terry A."/>
            <person name="Yu J.-K."/>
            <person name="Benito-Gutierrez E.L."/>
            <person name="Dubchak I."/>
            <person name="Garcia-Fernandez J."/>
            <person name="Gibson-Brown J.J."/>
            <person name="Grigoriev I.V."/>
            <person name="Horton A.C."/>
            <person name="de Jong P.J."/>
            <person name="Jurka J."/>
            <person name="Kapitonov V.V."/>
            <person name="Kohara Y."/>
            <person name="Kuroki Y."/>
            <person name="Lindquist E."/>
            <person name="Lucas S."/>
            <person name="Osoegawa K."/>
            <person name="Pennacchio L.A."/>
            <person name="Salamov A.A."/>
            <person name="Satou Y."/>
            <person name="Sauka-Spengler T."/>
            <person name="Schmutz J."/>
            <person name="Shin-I T."/>
            <person name="Toyoda A."/>
            <person name="Bronner-Fraser M."/>
            <person name="Fujiyama A."/>
            <person name="Holland L.Z."/>
            <person name="Holland P.W.H."/>
            <person name="Satoh N."/>
            <person name="Rokhsar D.S."/>
        </authorList>
    </citation>
    <scope>NUCLEOTIDE SEQUENCE [LARGE SCALE GENOMIC DNA]</scope>
    <source>
        <strain evidence="2">S238N-H82</strain>
        <tissue evidence="2">Testes</tissue>
    </source>
</reference>
<dbReference type="AlphaFoldDB" id="C3Y3D8"/>
<accession>C3Y3D8</accession>
<evidence type="ECO:0000313" key="2">
    <source>
        <dbReference type="EMBL" id="EEN65205.1"/>
    </source>
</evidence>
<organism>
    <name type="scientific">Branchiostoma floridae</name>
    <name type="common">Florida lancelet</name>
    <name type="synonym">Amphioxus</name>
    <dbReference type="NCBI Taxonomy" id="7739"/>
    <lineage>
        <taxon>Eukaryota</taxon>
        <taxon>Metazoa</taxon>
        <taxon>Chordata</taxon>
        <taxon>Cephalochordata</taxon>
        <taxon>Leptocardii</taxon>
        <taxon>Amphioxiformes</taxon>
        <taxon>Branchiostomatidae</taxon>
        <taxon>Branchiostoma</taxon>
    </lineage>
</organism>
<feature type="region of interest" description="Disordered" evidence="1">
    <location>
        <begin position="45"/>
        <end position="113"/>
    </location>
</feature>
<protein>
    <submittedName>
        <fullName evidence="2">Uncharacterized protein</fullName>
    </submittedName>
</protein>
<proteinExistence type="predicted"/>
<sequence>MERLSVKVVKPAPPLMIIQRLQTNETGGSNKLSTKLLPALIPAPARTFQLRPTRPSSDPHGPALARTDSSSGPHVLSSGPHVPAPARTDSSSGLHVPAPAHTSQLRPARSLFH</sequence>